<feature type="compositionally biased region" description="Polar residues" evidence="11">
    <location>
        <begin position="662"/>
        <end position="674"/>
    </location>
</feature>
<dbReference type="PROSITE" id="PS50031">
    <property type="entry name" value="EH"/>
    <property type="match status" value="3"/>
</dbReference>
<feature type="domain" description="EH" evidence="13">
    <location>
        <begin position="260"/>
        <end position="336"/>
    </location>
</feature>
<dbReference type="GO" id="GO:0016197">
    <property type="term" value="P:endosomal transport"/>
    <property type="evidence" value="ECO:0007669"/>
    <property type="project" value="TreeGrafter"/>
</dbReference>
<evidence type="ECO:0000256" key="3">
    <source>
        <dbReference type="ARBA" id="ARBA00004413"/>
    </source>
</evidence>
<keyword evidence="5" id="KW-0254">Endocytosis</keyword>
<feature type="compositionally biased region" description="Polar residues" evidence="11">
    <location>
        <begin position="743"/>
        <end position="757"/>
    </location>
</feature>
<dbReference type="GO" id="GO:0030479">
    <property type="term" value="C:actin cortical patch"/>
    <property type="evidence" value="ECO:0007669"/>
    <property type="project" value="UniProtKB-SubCell"/>
</dbReference>
<feature type="region of interest" description="Disordered" evidence="11">
    <location>
        <begin position="960"/>
        <end position="1141"/>
    </location>
</feature>
<evidence type="ECO:0000256" key="11">
    <source>
        <dbReference type="SAM" id="MobiDB-lite"/>
    </source>
</evidence>
<comment type="caution">
    <text evidence="15">The sequence shown here is derived from an EMBL/GenBank/DDBJ whole genome shotgun (WGS) entry which is preliminary data.</text>
</comment>
<name>A0A2U3EHZ5_PURLI</name>
<sequence length="1470" mass="156019">MPRLDDPLTGTEHELERLRAVEMLDGGLFTFRDGKMRGGDTWRTRAWRGAVAPWPPQQFSGTPPVQHRLAAPQAAHEPLLVPQARHFSHANHQPPTTSLQPPANPTIRRQLPYLTLPADQAAACSSSTSVSSTNPSWLPSPARGASRRPRHRIRIRTHLPLPCERCSCASPDQRRSSRLRRRAPPPRIASPTNPRTPASGAESLGTGRGPVSISSPCPQKPALILVHSSRMPPAAPLRHNPLTVHVPHTAAPNLNLTPEEKRVYGDLFKQADPENLRVVTGDAAVTFFDKTRLDSRVLGEIWQIADKENRGFLTPVGFGIVLRLIAHAQAGREPRPDLAFQAAPLPRFEGMQVPAAAASPTLQAQGTGGGVRIPPLTPDKVAQYTSLFERQSLQGNMLAGDQARQIFDKSGMPNETLGRIWALADTEQRGALVLAEFIIAMHLLTSMKTGALRALPTVLPAGLYEAATQRGSISGPRQSPTNTGLSAIPRQLSGTAQPRTGSPLGRTSQSAGAAGNDWLITPADKERFDQLYATLDKTKKGFITGDEAVPFFSQSNLSEEVLAQIWDLADFNSQGTLNPEAFAVAMYLIRQQRSGRSAPLPSTLPANLIPPSMRSQPRPAAASSAFDPPPMTQAPPPQPKSALEDLFGLDSGSSSPAPAAPMQTTMSTGGSNANDPFAGGSAVLSPSSPVRGSAPTSTFKPFVPSSSFGRGLTVQTTGDKPGARQSDDLLDDHDPEASKKISGETTELANLSNQIGSLSKEMQDVQSKRTTIQNDLNQSNSQKQNFEQRLAQLRTLYEKEAEDTRALEEQLRKSRSETQKLQGECMTLEGQYRDAQAQHQQTLTAYQADQQENTKLRERIRVVNGEIAQLKPQIEKLKSDARQQKGLVAINKKQLATTEGERDKLKTEAEDLTKANEEASRHIDSSSPVSTSAQVASPALSSSSANNPFFKRTASTDIMGAFSPPAPRGVTDKSFDDVFGPSFPPVPTSTSPPPAMAFKQQNTGNSVASGASYNTASSTPQISRQGTLAAEPPAPPESRQISSSFLPFPDHTESLSSSRQVSPPASRAEGSVAGSASTPLAGETASTGNAQAASTSDNEDKTEPSSPAPASGEAKAAIAGEIAPKTATSPGPMDFGNTDQAKAKADFDNAFAAFTSSNKSQTSNGADGAKAQSAFDSEFPPISELERDDESESDSERGGFDDDFTPTSPKHKADTKTAGPEPTPEAKQVDATAAKEPTEGLNRVSEQPSSPATITDTDTPAAKPAPTANDIADDIFGSSTPAQAPPSSAPTNTVAKGAFDDLDDDFEGLEDAKEGSADDDFANISRDDFNPVFDSSPPASQTKSESTAFGNESSFDFVPSHSATGPTAGVGGAQQKAVDSHDWDAIFAGLDSPSTVTPPGVSNAGATATDDKKDSRPSAPGRALTDQGEHDDPILKNLTGMGYSRADAVAALEKYDYNLERAANYLASQS</sequence>
<comment type="subunit">
    <text evidence="4">Component of the PAN1 actin cytoskeleton-regulatory complex.</text>
</comment>
<feature type="compositionally biased region" description="Low complexity" evidence="11">
    <location>
        <begin position="932"/>
        <end position="945"/>
    </location>
</feature>
<feature type="compositionally biased region" description="Low complexity" evidence="11">
    <location>
        <begin position="125"/>
        <end position="144"/>
    </location>
</feature>
<dbReference type="SUPFAM" id="SSF47473">
    <property type="entry name" value="EF-hand"/>
    <property type="match status" value="3"/>
</dbReference>
<dbReference type="PROSITE" id="PS50030">
    <property type="entry name" value="UBA"/>
    <property type="match status" value="1"/>
</dbReference>
<keyword evidence="7" id="KW-0175">Coiled coil</keyword>
<evidence type="ECO:0000256" key="10">
    <source>
        <dbReference type="ARBA" id="ARBA00025194"/>
    </source>
</evidence>
<feature type="compositionally biased region" description="Polar residues" evidence="11">
    <location>
        <begin position="1155"/>
        <end position="1165"/>
    </location>
</feature>
<feature type="compositionally biased region" description="Basic and acidic residues" evidence="11">
    <location>
        <begin position="899"/>
        <end position="924"/>
    </location>
</feature>
<evidence type="ECO:0000256" key="6">
    <source>
        <dbReference type="ARBA" id="ARBA00022753"/>
    </source>
</evidence>
<dbReference type="CDD" id="cd00052">
    <property type="entry name" value="EH"/>
    <property type="match status" value="3"/>
</dbReference>
<dbReference type="PROSITE" id="PS50222">
    <property type="entry name" value="EF_HAND_2"/>
    <property type="match status" value="1"/>
</dbReference>
<feature type="compositionally biased region" description="Polar residues" evidence="11">
    <location>
        <begin position="999"/>
        <end position="1026"/>
    </location>
</feature>
<dbReference type="SMART" id="SM00165">
    <property type="entry name" value="UBA"/>
    <property type="match status" value="1"/>
</dbReference>
<feature type="compositionally biased region" description="Acidic residues" evidence="11">
    <location>
        <begin position="1300"/>
        <end position="1309"/>
    </location>
</feature>
<feature type="compositionally biased region" description="Pro residues" evidence="11">
    <location>
        <begin position="627"/>
        <end position="639"/>
    </location>
</feature>
<gene>
    <name evidence="15" type="ORF">PCL_09336</name>
</gene>
<dbReference type="Pfam" id="PF00627">
    <property type="entry name" value="UBA"/>
    <property type="match status" value="1"/>
</dbReference>
<dbReference type="InterPro" id="IPR015940">
    <property type="entry name" value="UBA"/>
</dbReference>
<feature type="compositionally biased region" description="Polar residues" evidence="11">
    <location>
        <begin position="469"/>
        <end position="485"/>
    </location>
</feature>
<feature type="compositionally biased region" description="Polar residues" evidence="11">
    <location>
        <begin position="1054"/>
        <end position="1063"/>
    </location>
</feature>
<feature type="compositionally biased region" description="Pro residues" evidence="11">
    <location>
        <begin position="982"/>
        <end position="995"/>
    </location>
</feature>
<evidence type="ECO:0000313" key="16">
    <source>
        <dbReference type="Proteomes" id="UP000245956"/>
    </source>
</evidence>
<dbReference type="Pfam" id="PF12763">
    <property type="entry name" value="EH"/>
    <property type="match status" value="3"/>
</dbReference>
<feature type="region of interest" description="Disordered" evidence="11">
    <location>
        <begin position="594"/>
        <end position="784"/>
    </location>
</feature>
<feature type="compositionally biased region" description="Polar residues" evidence="11">
    <location>
        <begin position="1337"/>
        <end position="1354"/>
    </location>
</feature>
<dbReference type="GO" id="GO:0010008">
    <property type="term" value="C:endosome membrane"/>
    <property type="evidence" value="ECO:0007669"/>
    <property type="project" value="UniProtKB-SubCell"/>
</dbReference>
<evidence type="ECO:0000256" key="9">
    <source>
        <dbReference type="ARBA" id="ARBA00023212"/>
    </source>
</evidence>
<dbReference type="GO" id="GO:0005886">
    <property type="term" value="C:plasma membrane"/>
    <property type="evidence" value="ECO:0007669"/>
    <property type="project" value="UniProtKB-SubCell"/>
</dbReference>
<evidence type="ECO:0000259" key="12">
    <source>
        <dbReference type="PROSITE" id="PS50030"/>
    </source>
</evidence>
<keyword evidence="8" id="KW-0009">Actin-binding</keyword>
<feature type="region of interest" description="Disordered" evidence="11">
    <location>
        <begin position="125"/>
        <end position="216"/>
    </location>
</feature>
<keyword evidence="6" id="KW-0967">Endosome</keyword>
<feature type="region of interest" description="Disordered" evidence="11">
    <location>
        <begin position="1389"/>
        <end position="1436"/>
    </location>
</feature>
<feature type="compositionally biased region" description="Low complexity" evidence="11">
    <location>
        <begin position="1248"/>
        <end position="1268"/>
    </location>
</feature>
<evidence type="ECO:0000256" key="4">
    <source>
        <dbReference type="ARBA" id="ARBA00011159"/>
    </source>
</evidence>
<dbReference type="Proteomes" id="UP000245956">
    <property type="component" value="Unassembled WGS sequence"/>
</dbReference>
<feature type="domain" description="EH" evidence="13">
    <location>
        <begin position="380"/>
        <end position="470"/>
    </location>
</feature>
<feature type="compositionally biased region" description="Low complexity" evidence="11">
    <location>
        <begin position="610"/>
        <end position="626"/>
    </location>
</feature>
<evidence type="ECO:0000259" key="14">
    <source>
        <dbReference type="PROSITE" id="PS50222"/>
    </source>
</evidence>
<feature type="domain" description="EH" evidence="13">
    <location>
        <begin position="524"/>
        <end position="615"/>
    </location>
</feature>
<dbReference type="InterPro" id="IPR002048">
    <property type="entry name" value="EF_hand_dom"/>
</dbReference>
<dbReference type="GO" id="GO:0003779">
    <property type="term" value="F:actin binding"/>
    <property type="evidence" value="ECO:0007669"/>
    <property type="project" value="UniProtKB-KW"/>
</dbReference>
<feature type="domain" description="EF-hand" evidence="14">
    <location>
        <begin position="523"/>
        <end position="558"/>
    </location>
</feature>
<dbReference type="EMBL" id="LCWV01000004">
    <property type="protein sequence ID" value="PWI74060.1"/>
    <property type="molecule type" value="Genomic_DNA"/>
</dbReference>
<dbReference type="SMART" id="SM00054">
    <property type="entry name" value="EFh"/>
    <property type="match status" value="3"/>
</dbReference>
<dbReference type="InterPro" id="IPR011992">
    <property type="entry name" value="EF-hand-dom_pair"/>
</dbReference>
<comment type="subcellular location">
    <subcellularLocation>
        <location evidence="3">Cell membrane</location>
        <topology evidence="3">Peripheral membrane protein</topology>
        <orientation evidence="3">Cytoplasmic side</orientation>
    </subcellularLocation>
    <subcellularLocation>
        <location evidence="2">Cytoplasm</location>
        <location evidence="2">Cytoskeleton</location>
        <location evidence="2">Actin patch</location>
    </subcellularLocation>
    <subcellularLocation>
        <location evidence="1">Endosome membrane</location>
        <topology evidence="1">Peripheral membrane protein</topology>
        <orientation evidence="1">Cytoplasmic side</orientation>
    </subcellularLocation>
</comment>
<feature type="compositionally biased region" description="Low complexity" evidence="11">
    <location>
        <begin position="1104"/>
        <end position="1125"/>
    </location>
</feature>
<feature type="region of interest" description="Disordered" evidence="11">
    <location>
        <begin position="1155"/>
        <end position="1377"/>
    </location>
</feature>
<dbReference type="InterPro" id="IPR000261">
    <property type="entry name" value="EH_dom"/>
</dbReference>
<evidence type="ECO:0000256" key="1">
    <source>
        <dbReference type="ARBA" id="ARBA00004125"/>
    </source>
</evidence>
<evidence type="ECO:0000256" key="8">
    <source>
        <dbReference type="ARBA" id="ARBA00023203"/>
    </source>
</evidence>
<dbReference type="SUPFAM" id="SSF46934">
    <property type="entry name" value="UBA-like"/>
    <property type="match status" value="1"/>
</dbReference>
<protein>
    <recommendedName>
        <fullName evidence="17">EF hand domain protein</fullName>
    </recommendedName>
</protein>
<feature type="region of interest" description="Disordered" evidence="11">
    <location>
        <begin position="895"/>
        <end position="948"/>
    </location>
</feature>
<feature type="region of interest" description="Disordered" evidence="11">
    <location>
        <begin position="469"/>
        <end position="516"/>
    </location>
</feature>
<dbReference type="SMART" id="SM00027">
    <property type="entry name" value="EH"/>
    <property type="match status" value="3"/>
</dbReference>
<dbReference type="Gene3D" id="1.10.238.10">
    <property type="entry name" value="EF-hand"/>
    <property type="match status" value="3"/>
</dbReference>
<feature type="compositionally biased region" description="Polar residues" evidence="11">
    <location>
        <begin position="768"/>
        <end position="784"/>
    </location>
</feature>
<evidence type="ECO:0000256" key="5">
    <source>
        <dbReference type="ARBA" id="ARBA00022583"/>
    </source>
</evidence>
<feature type="compositionally biased region" description="Basic residues" evidence="11">
    <location>
        <begin position="145"/>
        <end position="157"/>
    </location>
</feature>
<evidence type="ECO:0000256" key="7">
    <source>
        <dbReference type="ARBA" id="ARBA00023054"/>
    </source>
</evidence>
<dbReference type="Gene3D" id="1.10.8.10">
    <property type="entry name" value="DNA helicase RuvA subunit, C-terminal domain"/>
    <property type="match status" value="1"/>
</dbReference>
<feature type="compositionally biased region" description="Polar residues" evidence="11">
    <location>
        <begin position="684"/>
        <end position="718"/>
    </location>
</feature>
<evidence type="ECO:0000256" key="2">
    <source>
        <dbReference type="ARBA" id="ARBA00004134"/>
    </source>
</evidence>
<accession>A0A2U3EHZ5</accession>
<keyword evidence="9" id="KW-0963">Cytoplasm</keyword>
<dbReference type="Gene3D" id="1.10.287.1490">
    <property type="match status" value="1"/>
</dbReference>
<reference evidence="15 16" key="1">
    <citation type="journal article" date="2016" name="Front. Microbiol.">
        <title>Genome and transcriptome sequences reveal the specific parasitism of the nematophagous Purpureocillium lilacinum 36-1.</title>
        <authorList>
            <person name="Xie J."/>
            <person name="Li S."/>
            <person name="Mo C."/>
            <person name="Xiao X."/>
            <person name="Peng D."/>
            <person name="Wang G."/>
            <person name="Xiao Y."/>
        </authorList>
    </citation>
    <scope>NUCLEOTIDE SEQUENCE [LARGE SCALE GENOMIC DNA]</scope>
    <source>
        <strain evidence="15 16">36-1</strain>
    </source>
</reference>
<proteinExistence type="predicted"/>
<dbReference type="PANTHER" id="PTHR11216">
    <property type="entry name" value="EH DOMAIN"/>
    <property type="match status" value="1"/>
</dbReference>
<feature type="compositionally biased region" description="Polar residues" evidence="11">
    <location>
        <begin position="1074"/>
        <end position="1096"/>
    </location>
</feature>
<comment type="function">
    <text evidence="10">Component of the PAN1 actin cytoskeleton-regulatory complex required for the internalization of endosomes during actin-coupled endocytosis. The complex links the site of endocytosis to the cell membrane-associated actin cytoskeleton. Mediates uptake of external molecules and vacuolar degradation of plasma membrane proteins. Plays a role in the proper organization of the cell membrane-associated actin cytoskeleton and promotes its destabilization.</text>
</comment>
<dbReference type="GO" id="GO:0005509">
    <property type="term" value="F:calcium ion binding"/>
    <property type="evidence" value="ECO:0007669"/>
    <property type="project" value="InterPro"/>
</dbReference>
<feature type="compositionally biased region" description="Polar residues" evidence="11">
    <location>
        <begin position="492"/>
        <end position="511"/>
    </location>
</feature>
<dbReference type="GO" id="GO:0006897">
    <property type="term" value="P:endocytosis"/>
    <property type="evidence" value="ECO:0007669"/>
    <property type="project" value="UniProtKB-KW"/>
</dbReference>
<evidence type="ECO:0000313" key="15">
    <source>
        <dbReference type="EMBL" id="PWI74060.1"/>
    </source>
</evidence>
<organism evidence="15 16">
    <name type="scientific">Purpureocillium lilacinum</name>
    <name type="common">Paecilomyces lilacinus</name>
    <dbReference type="NCBI Taxonomy" id="33203"/>
    <lineage>
        <taxon>Eukaryota</taxon>
        <taxon>Fungi</taxon>
        <taxon>Dikarya</taxon>
        <taxon>Ascomycota</taxon>
        <taxon>Pezizomycotina</taxon>
        <taxon>Sordariomycetes</taxon>
        <taxon>Hypocreomycetidae</taxon>
        <taxon>Hypocreales</taxon>
        <taxon>Ophiocordycipitaceae</taxon>
        <taxon>Purpureocillium</taxon>
    </lineage>
</organism>
<dbReference type="PANTHER" id="PTHR11216:SF170">
    <property type="entry name" value="DYNAMIN ASSOCIATED PROTEIN 160, ISOFORM D"/>
    <property type="match status" value="1"/>
</dbReference>
<feature type="domain" description="UBA" evidence="12">
    <location>
        <begin position="1429"/>
        <end position="1469"/>
    </location>
</feature>
<evidence type="ECO:0008006" key="17">
    <source>
        <dbReference type="Google" id="ProtNLM"/>
    </source>
</evidence>
<evidence type="ECO:0000259" key="13">
    <source>
        <dbReference type="PROSITE" id="PS50031"/>
    </source>
</evidence>
<dbReference type="InterPro" id="IPR009060">
    <property type="entry name" value="UBA-like_sf"/>
</dbReference>
<keyword evidence="9" id="KW-0206">Cytoskeleton</keyword>